<dbReference type="OMA" id="ERKCIDY"/>
<dbReference type="VEuPathDB" id="FungiDB:SMAC_06906"/>
<evidence type="ECO:0000256" key="5">
    <source>
        <dbReference type="ARBA" id="ARBA00038359"/>
    </source>
</evidence>
<evidence type="ECO:0000313" key="10">
    <source>
        <dbReference type="Proteomes" id="UP000433876"/>
    </source>
</evidence>
<dbReference type="GO" id="GO:0016020">
    <property type="term" value="C:membrane"/>
    <property type="evidence" value="ECO:0007669"/>
    <property type="project" value="UniProtKB-SubCell"/>
</dbReference>
<dbReference type="InterPro" id="IPR049326">
    <property type="entry name" value="Rhodopsin_dom_fungi"/>
</dbReference>
<accession>A0A8S8ZRX4</accession>
<evidence type="ECO:0000313" key="9">
    <source>
        <dbReference type="EMBL" id="KAA8633627.1"/>
    </source>
</evidence>
<organism evidence="9 10">
    <name type="scientific">Sordaria macrospora</name>
    <dbReference type="NCBI Taxonomy" id="5147"/>
    <lineage>
        <taxon>Eukaryota</taxon>
        <taxon>Fungi</taxon>
        <taxon>Dikarya</taxon>
        <taxon>Ascomycota</taxon>
        <taxon>Pezizomycotina</taxon>
        <taxon>Sordariomycetes</taxon>
        <taxon>Sordariomycetidae</taxon>
        <taxon>Sordariales</taxon>
        <taxon>Sordariaceae</taxon>
        <taxon>Sordaria</taxon>
    </lineage>
</organism>
<feature type="transmembrane region" description="Helical" evidence="7">
    <location>
        <begin position="77"/>
        <end position="98"/>
    </location>
</feature>
<evidence type="ECO:0000256" key="2">
    <source>
        <dbReference type="ARBA" id="ARBA00022692"/>
    </source>
</evidence>
<reference evidence="9 10" key="1">
    <citation type="submission" date="2017-07" db="EMBL/GenBank/DDBJ databases">
        <title>Genome sequence of the Sordaria macrospora wild type strain R19027.</title>
        <authorList>
            <person name="Nowrousian M."/>
            <person name="Teichert I."/>
            <person name="Kueck U."/>
        </authorList>
    </citation>
    <scope>NUCLEOTIDE SEQUENCE [LARGE SCALE GENOMIC DNA]</scope>
    <source>
        <strain evidence="9 10">R19027</strain>
        <tissue evidence="9">Mycelium</tissue>
    </source>
</reference>
<protein>
    <recommendedName>
        <fullName evidence="8">Rhodopsin domain-containing protein</fullName>
    </recommendedName>
</protein>
<keyword evidence="4 7" id="KW-0472">Membrane</keyword>
<feature type="transmembrane region" description="Helical" evidence="7">
    <location>
        <begin position="194"/>
        <end position="215"/>
    </location>
</feature>
<evidence type="ECO:0000256" key="3">
    <source>
        <dbReference type="ARBA" id="ARBA00022989"/>
    </source>
</evidence>
<evidence type="ECO:0000256" key="4">
    <source>
        <dbReference type="ARBA" id="ARBA00023136"/>
    </source>
</evidence>
<feature type="domain" description="Rhodopsin" evidence="8">
    <location>
        <begin position="94"/>
        <end position="336"/>
    </location>
</feature>
<evidence type="ECO:0000256" key="7">
    <source>
        <dbReference type="SAM" id="Phobius"/>
    </source>
</evidence>
<feature type="region of interest" description="Disordered" evidence="6">
    <location>
        <begin position="391"/>
        <end position="415"/>
    </location>
</feature>
<keyword evidence="3 7" id="KW-1133">Transmembrane helix</keyword>
<feature type="transmembrane region" description="Helical" evidence="7">
    <location>
        <begin position="239"/>
        <end position="261"/>
    </location>
</feature>
<keyword evidence="2 7" id="KW-0812">Transmembrane</keyword>
<dbReference type="PANTHER" id="PTHR33048">
    <property type="entry name" value="PTH11-LIKE INTEGRAL MEMBRANE PROTEIN (AFU_ORTHOLOGUE AFUA_5G11245)"/>
    <property type="match status" value="1"/>
</dbReference>
<comment type="caution">
    <text evidence="9">The sequence shown here is derived from an EMBL/GenBank/DDBJ whole genome shotgun (WGS) entry which is preliminary data.</text>
</comment>
<comment type="similarity">
    <text evidence="5">Belongs to the SAT4 family.</text>
</comment>
<feature type="transmembrane region" description="Helical" evidence="7">
    <location>
        <begin position="110"/>
        <end position="135"/>
    </location>
</feature>
<proteinExistence type="inferred from homology"/>
<evidence type="ECO:0000259" key="8">
    <source>
        <dbReference type="Pfam" id="PF20684"/>
    </source>
</evidence>
<dbReference type="PANTHER" id="PTHR33048:SF131">
    <property type="entry name" value="INTEGRAL MEMBRANE PROTEIN"/>
    <property type="match status" value="1"/>
</dbReference>
<evidence type="ECO:0000256" key="1">
    <source>
        <dbReference type="ARBA" id="ARBA00004141"/>
    </source>
</evidence>
<sequence length="415" mass="45742">MPFIVLIPYRIAVPSPEGVYECQYEPQKLTVPSLAYPQPQMPPLHSLFPRQAERPSFSPDTLAGYNLSDKSTQKPTIWQVNLVLIVLVGAVVSLRIVCRAYITRRLFVDDYLIILAGLFTLVSASMALAATRYGLGEHIWNLPLPVDNMLEMLTQCVKHMYVAHVFYSAAGAFTKLSILTSYLRIFSAKALRWILYGTAIVVTAMGVCAVLATIFQCSPVKAAWDYTIADSKCFPFVDFLYANAGVNIAIDFVLVAAPLPYFWSLNIPLRQRLMICVLFGVGFIGFAASIIRIVSLSDVKGIDVTYYLVSPLNWTIIECSLGIICVSVPPMRPLLAKLAPPCFSSYISEGDQASKVYPGSQQRTQQGDVHGVMGMQLEEIEMAAKREREMQSSTGELLASVDGPGTPKSVQRCSV</sequence>
<evidence type="ECO:0000256" key="6">
    <source>
        <dbReference type="SAM" id="MobiDB-lite"/>
    </source>
</evidence>
<feature type="transmembrane region" description="Helical" evidence="7">
    <location>
        <begin position="273"/>
        <end position="294"/>
    </location>
</feature>
<dbReference type="EMBL" id="NMPR01000034">
    <property type="protein sequence ID" value="KAA8633627.1"/>
    <property type="molecule type" value="Genomic_DNA"/>
</dbReference>
<gene>
    <name evidence="9" type="ORF">SMACR_06906</name>
</gene>
<dbReference type="AlphaFoldDB" id="A0A8S8ZRX4"/>
<dbReference type="InterPro" id="IPR052337">
    <property type="entry name" value="SAT4-like"/>
</dbReference>
<feature type="transmembrane region" description="Helical" evidence="7">
    <location>
        <begin position="161"/>
        <end position="182"/>
    </location>
</feature>
<feature type="transmembrane region" description="Helical" evidence="7">
    <location>
        <begin position="306"/>
        <end position="328"/>
    </location>
</feature>
<name>A0A8S8ZRX4_SORMA</name>
<dbReference type="Pfam" id="PF20684">
    <property type="entry name" value="Fung_rhodopsin"/>
    <property type="match status" value="1"/>
</dbReference>
<dbReference type="Proteomes" id="UP000433876">
    <property type="component" value="Unassembled WGS sequence"/>
</dbReference>
<comment type="subcellular location">
    <subcellularLocation>
        <location evidence="1">Membrane</location>
        <topology evidence="1">Multi-pass membrane protein</topology>
    </subcellularLocation>
</comment>